<sequence>MIAMNSLIKLLAPAAFFAIALTTGCMRVDVENPENGEFIEQTTVTVSGNLFSTTPEDFPLDVDDMVLKINGAPVAIAPDGSYSTEILLDPLQVFNAIEAEVLEVSKGFVDSDRVVVIVGDSILDGDFSPEAIALQINDSGLNSLEPVVAGLVDLDLPSLLPVSTVVANNICVIDGLFGCLGRATITVANPQPTISSFDVNFDSQQNSVNTNIILNHFDLNVYIDGGAWILVPNCDLNLMASSVTLTGNFGLEPDGLTPTRVDVAQIGSVSTTVANFDQTFTSGACDDFLIGDIIQLIVGDVEPLVIAGLEGFLNGADGNNNTPIAAAIESALAGVDISGPVGQALNAELDAPFFQVQETAGGITLGSNARFLTNFGTNPGECSPPEGAPDLTASYHMAQPFPTFGSTTPGGFPYEIAMGISSSGFNQLLRSMIECGLLVTSITELDILGTGTPIPLTAGLLSAFVPGLGGLPATSPARIDIKPTIGPLITGAPGPGGELALLKIAQVHMGVMIELDDGEGGSVDYPAAEMMLDADVGIDLTVDANTGSLVFALAEPDPLDISVKAVESPLGADLSSVEALLPSVVGSFLPDLAGGLGSFPIPSFLGLTLDVVEVSRNGEMLTVYANLQAGAP</sequence>
<evidence type="ECO:0000256" key="1">
    <source>
        <dbReference type="SAM" id="SignalP"/>
    </source>
</evidence>
<feature type="signal peptide" evidence="1">
    <location>
        <begin position="1"/>
        <end position="20"/>
    </location>
</feature>
<proteinExistence type="predicted"/>
<dbReference type="Gene3D" id="3.15.20.10">
    <property type="entry name" value="Bactericidal permeability-increasing protein, domain 2"/>
    <property type="match status" value="1"/>
</dbReference>
<organism evidence="2 3">
    <name type="scientific">Candidatus Marimicrobium litorale</name>
    <dbReference type="NCBI Taxonomy" id="2518991"/>
    <lineage>
        <taxon>Bacteria</taxon>
        <taxon>Pseudomonadati</taxon>
        <taxon>Pseudomonadota</taxon>
        <taxon>Gammaproteobacteria</taxon>
        <taxon>Cellvibrionales</taxon>
        <taxon>Halieaceae</taxon>
        <taxon>Marimicrobium</taxon>
    </lineage>
</organism>
<keyword evidence="3" id="KW-1185">Reference proteome</keyword>
<dbReference type="Proteomes" id="UP001143304">
    <property type="component" value="Unassembled WGS sequence"/>
</dbReference>
<keyword evidence="1" id="KW-0732">Signal</keyword>
<protein>
    <recommendedName>
        <fullName evidence="4">DUF4382 domain-containing protein</fullName>
    </recommendedName>
</protein>
<gene>
    <name evidence="2" type="ORF">EYC82_15935</name>
</gene>
<reference evidence="2" key="1">
    <citation type="submission" date="2019-02" db="EMBL/GenBank/DDBJ databases">
        <authorList>
            <person name="Li S.-H."/>
        </authorList>
    </citation>
    <scope>NUCLEOTIDE SEQUENCE</scope>
    <source>
        <strain evidence="2">IMCC11814</strain>
    </source>
</reference>
<dbReference type="RefSeq" id="WP_279250544.1">
    <property type="nucleotide sequence ID" value="NZ_SHNO01000001.1"/>
</dbReference>
<name>A0ABT3T984_9GAMM</name>
<accession>A0ABT3T984</accession>
<evidence type="ECO:0000313" key="3">
    <source>
        <dbReference type="Proteomes" id="UP001143304"/>
    </source>
</evidence>
<comment type="caution">
    <text evidence="2">The sequence shown here is derived from an EMBL/GenBank/DDBJ whole genome shotgun (WGS) entry which is preliminary data.</text>
</comment>
<dbReference type="EMBL" id="SHNO01000001">
    <property type="protein sequence ID" value="MCX2978853.1"/>
    <property type="molecule type" value="Genomic_DNA"/>
</dbReference>
<evidence type="ECO:0000313" key="2">
    <source>
        <dbReference type="EMBL" id="MCX2978853.1"/>
    </source>
</evidence>
<evidence type="ECO:0008006" key="4">
    <source>
        <dbReference type="Google" id="ProtNLM"/>
    </source>
</evidence>
<feature type="chain" id="PRO_5045447102" description="DUF4382 domain-containing protein" evidence="1">
    <location>
        <begin position="21"/>
        <end position="632"/>
    </location>
</feature>